<feature type="compositionally biased region" description="Basic and acidic residues" evidence="2">
    <location>
        <begin position="50"/>
        <end position="76"/>
    </location>
</feature>
<feature type="compositionally biased region" description="Low complexity" evidence="2">
    <location>
        <begin position="30"/>
        <end position="44"/>
    </location>
</feature>
<evidence type="ECO:0000256" key="2">
    <source>
        <dbReference type="SAM" id="MobiDB-lite"/>
    </source>
</evidence>
<dbReference type="AlphaFoldDB" id="A0A9W8ZJJ5"/>
<name>A0A9W8ZJJ5_9PLEO</name>
<protein>
    <submittedName>
        <fullName evidence="3">Uncharacterized protein</fullName>
    </submittedName>
</protein>
<feature type="region of interest" description="Disordered" evidence="2">
    <location>
        <begin position="1"/>
        <end position="146"/>
    </location>
</feature>
<evidence type="ECO:0000256" key="1">
    <source>
        <dbReference type="SAM" id="Coils"/>
    </source>
</evidence>
<organism evidence="3 4">
    <name type="scientific">Didymella pomorum</name>
    <dbReference type="NCBI Taxonomy" id="749634"/>
    <lineage>
        <taxon>Eukaryota</taxon>
        <taxon>Fungi</taxon>
        <taxon>Dikarya</taxon>
        <taxon>Ascomycota</taxon>
        <taxon>Pezizomycotina</taxon>
        <taxon>Dothideomycetes</taxon>
        <taxon>Pleosporomycetidae</taxon>
        <taxon>Pleosporales</taxon>
        <taxon>Pleosporineae</taxon>
        <taxon>Didymellaceae</taxon>
        <taxon>Didymella</taxon>
    </lineage>
</organism>
<evidence type="ECO:0000313" key="4">
    <source>
        <dbReference type="Proteomes" id="UP001140510"/>
    </source>
</evidence>
<feature type="region of interest" description="Disordered" evidence="2">
    <location>
        <begin position="189"/>
        <end position="208"/>
    </location>
</feature>
<evidence type="ECO:0000313" key="3">
    <source>
        <dbReference type="EMBL" id="KAJ4410458.1"/>
    </source>
</evidence>
<gene>
    <name evidence="3" type="ORF">N0V91_001944</name>
</gene>
<sequence>MTNGEKRSSDLSSRLSVKRGGKLISKTLGKSSSPPSIIAPPKAAVGASKVKKDEVQRHKNSFHDMLRGPPREKDDGNAVSLNVPVAGATQTPASPDHGARGRPKPPAANTAIAVDGRRSSDHQKRSAQEGRNSLDRHKPSTQDNDRLAVLEKSLAAAREENAALRHELDRVKQDAQASAEVSRYQAQHHVPLEDAEMQTESDNEALHDEHERHNDLLAQNNDLRYRLAEMQEQLLSQTSHTELQHSDSDWNALTLRLHEAEKESHARLQQLLSLKSSISALTRTDSQVSDAELAEDFSQLANRVREWVVSNYRRSKMSFGGLSEASVGLLRAIKEDFENIDTVDKLPLYQAVVSRILMQIFDEPVVIGMPDEGLYAGLRSFAGRAQANGVDFQEWRRVTLQVVERCTPAAALYNWRSQRLATLAVELENVMLSISSTDINPGARSALISILSEAATLQRTLCLQKAGYDVNFFDSFRRLHQHFDDRAMESINHLEERMDDDSEACAHHHDFTFCVFPCLKKAGNDVESIVFKAKDDNFILELFIKSPNPDSIELQESGVKACLLVKLQGCEFLHQSVSQLTTVFKPLRDRYGLLSPKLTIRVIVSNVIVDGAVEGRGLDGGGIAMIVMGVVAGCVRWMCLDMIKMKLGEVTYPLLLCCNLSDLIQTFKTDLLIEGKREIEEAPKPAR</sequence>
<keyword evidence="1" id="KW-0175">Coiled coil</keyword>
<comment type="caution">
    <text evidence="3">The sequence shown here is derived from an EMBL/GenBank/DDBJ whole genome shotgun (WGS) entry which is preliminary data.</text>
</comment>
<dbReference type="EMBL" id="JAPEVA010000008">
    <property type="protein sequence ID" value="KAJ4410458.1"/>
    <property type="molecule type" value="Genomic_DNA"/>
</dbReference>
<feature type="coiled-coil region" evidence="1">
    <location>
        <begin position="147"/>
        <end position="174"/>
    </location>
</feature>
<dbReference type="OrthoDB" id="5328813at2759"/>
<accession>A0A9W8ZJJ5</accession>
<reference evidence="3" key="1">
    <citation type="submission" date="2022-10" db="EMBL/GenBank/DDBJ databases">
        <title>Tapping the CABI collections for fungal endophytes: first genome assemblies for Collariella, Neodidymelliopsis, Ascochyta clinopodiicola, Didymella pomorum, Didymosphaeria variabile, Neocosmospora piperis and Neocucurbitaria cava.</title>
        <authorList>
            <person name="Hill R."/>
        </authorList>
    </citation>
    <scope>NUCLEOTIDE SEQUENCE</scope>
    <source>
        <strain evidence="3">IMI 355091</strain>
    </source>
</reference>
<dbReference type="Proteomes" id="UP001140510">
    <property type="component" value="Unassembled WGS sequence"/>
</dbReference>
<feature type="compositionally biased region" description="Basic and acidic residues" evidence="2">
    <location>
        <begin position="115"/>
        <end position="146"/>
    </location>
</feature>
<keyword evidence="4" id="KW-1185">Reference proteome</keyword>
<feature type="compositionally biased region" description="Acidic residues" evidence="2">
    <location>
        <begin position="193"/>
        <end position="203"/>
    </location>
</feature>
<proteinExistence type="predicted"/>